<dbReference type="AlphaFoldDB" id="A0A1N6I852"/>
<reference evidence="1 2" key="1">
    <citation type="submission" date="2016-11" db="EMBL/GenBank/DDBJ databases">
        <authorList>
            <person name="Jaros S."/>
            <person name="Januszkiewicz K."/>
            <person name="Wedrychowicz H."/>
        </authorList>
    </citation>
    <scope>NUCLEOTIDE SEQUENCE [LARGE SCALE GENOMIC DNA]</scope>
    <source>
        <strain evidence="1 2">GAS95</strain>
    </source>
</reference>
<gene>
    <name evidence="1" type="ORF">SAMN05444165_1910</name>
</gene>
<dbReference type="EMBL" id="FSRU01000001">
    <property type="protein sequence ID" value="SIO28197.1"/>
    <property type="molecule type" value="Genomic_DNA"/>
</dbReference>
<name>A0A1N6I852_9BURK</name>
<dbReference type="Proteomes" id="UP000185151">
    <property type="component" value="Unassembled WGS sequence"/>
</dbReference>
<evidence type="ECO:0000313" key="2">
    <source>
        <dbReference type="Proteomes" id="UP000185151"/>
    </source>
</evidence>
<organism evidence="1 2">
    <name type="scientific">Paraburkholderia phenazinium</name>
    <dbReference type="NCBI Taxonomy" id="60549"/>
    <lineage>
        <taxon>Bacteria</taxon>
        <taxon>Pseudomonadati</taxon>
        <taxon>Pseudomonadota</taxon>
        <taxon>Betaproteobacteria</taxon>
        <taxon>Burkholderiales</taxon>
        <taxon>Burkholderiaceae</taxon>
        <taxon>Paraburkholderia</taxon>
    </lineage>
</organism>
<proteinExistence type="predicted"/>
<keyword evidence="2" id="KW-1185">Reference proteome</keyword>
<dbReference type="OrthoDB" id="9093844at2"/>
<evidence type="ECO:0008006" key="3">
    <source>
        <dbReference type="Google" id="ProtNLM"/>
    </source>
</evidence>
<protein>
    <recommendedName>
        <fullName evidence="3">Dihydroneopterin aldolase</fullName>
    </recommendedName>
</protein>
<evidence type="ECO:0000313" key="1">
    <source>
        <dbReference type="EMBL" id="SIO28197.1"/>
    </source>
</evidence>
<sequence length="117" mass="12933">MNIVVGELSIVCRRLFLRNWRCTDTASCAEWLLVNVEIYVRYEDSDSCGDDFAKVVDYNVMRDSLLEAGNPSASTFIDRALCALLRAPIVLASIEVVNSRSGTAVSESRPGDARTLQ</sequence>
<accession>A0A1N6I852</accession>
<dbReference type="RefSeq" id="WP_074289585.1">
    <property type="nucleotide sequence ID" value="NZ_FSRU01000001.1"/>
</dbReference>